<reference evidence="2 3" key="1">
    <citation type="submission" date="2020-11" db="EMBL/GenBank/DDBJ databases">
        <title>P. mediterranea TC4 genome.</title>
        <authorList>
            <person name="Molmeret M."/>
        </authorList>
    </citation>
    <scope>NUCLEOTIDE SEQUENCE [LARGE SCALE GENOMIC DNA]</scope>
    <source>
        <strain evidence="2 3">TC4</strain>
    </source>
</reference>
<evidence type="ECO:0000313" key="3">
    <source>
        <dbReference type="Proteomes" id="UP001194729"/>
    </source>
</evidence>
<comment type="caution">
    <text evidence="2">The sequence shown here is derived from an EMBL/GenBank/DDBJ whole genome shotgun (WGS) entry which is preliminary data.</text>
</comment>
<dbReference type="EMBL" id="JADKYU010001087">
    <property type="protein sequence ID" value="MBF4986314.1"/>
    <property type="molecule type" value="Genomic_DNA"/>
</dbReference>
<evidence type="ECO:0000313" key="2">
    <source>
        <dbReference type="EMBL" id="MBF4986314.1"/>
    </source>
</evidence>
<keyword evidence="3" id="KW-1185">Reference proteome</keyword>
<proteinExistence type="predicted"/>
<dbReference type="InterPro" id="IPR009061">
    <property type="entry name" value="DNA-bd_dom_put_sf"/>
</dbReference>
<feature type="non-terminal residue" evidence="2">
    <location>
        <position position="94"/>
    </location>
</feature>
<feature type="domain" description="Helix-turn-helix" evidence="1">
    <location>
        <begin position="40"/>
        <end position="87"/>
    </location>
</feature>
<dbReference type="Pfam" id="PF12728">
    <property type="entry name" value="HTH_17"/>
    <property type="match status" value="1"/>
</dbReference>
<dbReference type="PANTHER" id="PTHR34585">
    <property type="match status" value="1"/>
</dbReference>
<accession>A0ABS0AA94</accession>
<dbReference type="InterPro" id="IPR041657">
    <property type="entry name" value="HTH_17"/>
</dbReference>
<protein>
    <submittedName>
        <fullName evidence="2">Helix-turn-helix domain-containing protein</fullName>
    </submittedName>
</protein>
<evidence type="ECO:0000259" key="1">
    <source>
        <dbReference type="Pfam" id="PF12728"/>
    </source>
</evidence>
<dbReference type="PANTHER" id="PTHR34585:SF22">
    <property type="entry name" value="HELIX-TURN-HELIX DOMAIN-CONTAINING PROTEIN"/>
    <property type="match status" value="1"/>
</dbReference>
<sequence>MRNIMIENASLDELVSELKVIIKEVIESCDLSSPNESGRLLTRTEASELLNVSFVTLNKWNKQGVLPAFSVGTRVYYKWEDVEESMKRVYATRF</sequence>
<organism evidence="2 3">
    <name type="scientific">Nonlabens mediterrranea</name>
    <dbReference type="NCBI Taxonomy" id="1419947"/>
    <lineage>
        <taxon>Bacteria</taxon>
        <taxon>Pseudomonadati</taxon>
        <taxon>Bacteroidota</taxon>
        <taxon>Flavobacteriia</taxon>
        <taxon>Flavobacteriales</taxon>
        <taxon>Flavobacteriaceae</taxon>
        <taxon>Nonlabens</taxon>
    </lineage>
</organism>
<gene>
    <name evidence="2" type="ORF">FNJ87_19035</name>
</gene>
<name>A0ABS0AA94_9FLAO</name>
<dbReference type="Proteomes" id="UP001194729">
    <property type="component" value="Unassembled WGS sequence"/>
</dbReference>
<dbReference type="SUPFAM" id="SSF46955">
    <property type="entry name" value="Putative DNA-binding domain"/>
    <property type="match status" value="1"/>
</dbReference>